<dbReference type="InterPro" id="IPR002110">
    <property type="entry name" value="Ankyrin_rpt"/>
</dbReference>
<reference evidence="5" key="2">
    <citation type="submission" date="2007-03" db="EMBL/GenBank/DDBJ databases">
        <authorList>
            <consortium name="The International Medicago Genome Annotation Group"/>
        </authorList>
    </citation>
    <scope>NUCLEOTIDE SEQUENCE</scope>
</reference>
<dbReference type="PROSITE" id="PS50088">
    <property type="entry name" value="ANK_REPEAT"/>
    <property type="match status" value="1"/>
</dbReference>
<dbReference type="PANTHER" id="PTHR24186">
    <property type="entry name" value="PROTEIN PHOSPHATASE 1 REGULATORY SUBUNIT"/>
    <property type="match status" value="1"/>
</dbReference>
<proteinExistence type="predicted"/>
<name>A2Q5K4_MEDTR</name>
<evidence type="ECO:0000256" key="1">
    <source>
        <dbReference type="ARBA" id="ARBA00004413"/>
    </source>
</evidence>
<evidence type="ECO:0000313" key="5">
    <source>
        <dbReference type="EMBL" id="ABN08904.1"/>
    </source>
</evidence>
<evidence type="ECO:0000256" key="4">
    <source>
        <dbReference type="PROSITE-ProRule" id="PRU00023"/>
    </source>
</evidence>
<dbReference type="SMART" id="SM00248">
    <property type="entry name" value="ANK"/>
    <property type="match status" value="3"/>
</dbReference>
<accession>A2Q5K4</accession>
<dbReference type="PANTHER" id="PTHR24186:SF37">
    <property type="entry name" value="PGG DOMAIN-CONTAINING PROTEIN"/>
    <property type="match status" value="1"/>
</dbReference>
<dbReference type="AlphaFoldDB" id="A2Q5K4"/>
<organism evidence="5">
    <name type="scientific">Medicago truncatula</name>
    <name type="common">Barrel medic</name>
    <name type="synonym">Medicago tribuloides</name>
    <dbReference type="NCBI Taxonomy" id="3880"/>
    <lineage>
        <taxon>Eukaryota</taxon>
        <taxon>Viridiplantae</taxon>
        <taxon>Streptophyta</taxon>
        <taxon>Embryophyta</taxon>
        <taxon>Tracheophyta</taxon>
        <taxon>Spermatophyta</taxon>
        <taxon>Magnoliopsida</taxon>
        <taxon>eudicotyledons</taxon>
        <taxon>Gunneridae</taxon>
        <taxon>Pentapetalae</taxon>
        <taxon>rosids</taxon>
        <taxon>fabids</taxon>
        <taxon>Fabales</taxon>
        <taxon>Fabaceae</taxon>
        <taxon>Papilionoideae</taxon>
        <taxon>50 kb inversion clade</taxon>
        <taxon>NPAAA clade</taxon>
        <taxon>Hologalegina</taxon>
        <taxon>IRL clade</taxon>
        <taxon>Trifolieae</taxon>
        <taxon>Medicago</taxon>
    </lineage>
</organism>
<dbReference type="Pfam" id="PF12796">
    <property type="entry name" value="Ank_2"/>
    <property type="match status" value="1"/>
</dbReference>
<dbReference type="InterPro" id="IPR036770">
    <property type="entry name" value="Ankyrin_rpt-contain_sf"/>
</dbReference>
<feature type="repeat" description="ANK" evidence="4">
    <location>
        <begin position="158"/>
        <end position="190"/>
    </location>
</feature>
<gene>
    <name evidence="5" type="ORF">MtrDRAFT_AC161749g8v2</name>
</gene>
<reference evidence="5" key="1">
    <citation type="submission" date="2005-08" db="EMBL/GenBank/DDBJ databases">
        <authorList>
            <person name="Town C.D."/>
        </authorList>
    </citation>
    <scope>NUCLEOTIDE SEQUENCE</scope>
</reference>
<protein>
    <submittedName>
        <fullName evidence="5">Ankyrin</fullName>
    </submittedName>
</protein>
<evidence type="ECO:0000256" key="2">
    <source>
        <dbReference type="ARBA" id="ARBA00022737"/>
    </source>
</evidence>
<keyword evidence="3 4" id="KW-0040">ANK repeat</keyword>
<sequence>MYPLLSRNPFFSDHLHSLIAAVLRPHRRRRTVVTHHRITTPSSPSPPFLHLYRRLTFFFSYRSVSGGHEVVGEEKEGESVCRREIIEICVLELDGNTTRYNKKKFCNIKGIFKFIENHKRSFWVQLARPMEGMATVGGRRRWREKAVREKGASEVDSKGRYPLHLASAEGHIQIVKTLLMTNPNICLIPDNDDKLPIHLAVSRGHVEVVEELKNAKPCSIQKIGDDGSLLHLCVRYNHLEALKYLVQSVNGAQEL</sequence>
<dbReference type="SUPFAM" id="SSF48403">
    <property type="entry name" value="Ankyrin repeat"/>
    <property type="match status" value="1"/>
</dbReference>
<dbReference type="GO" id="GO:0005886">
    <property type="term" value="C:plasma membrane"/>
    <property type="evidence" value="ECO:0007669"/>
    <property type="project" value="UniProtKB-SubCell"/>
</dbReference>
<dbReference type="EMBL" id="AC161749">
    <property type="protein sequence ID" value="ABN08904.1"/>
    <property type="molecule type" value="Genomic_DNA"/>
</dbReference>
<keyword evidence="2" id="KW-0677">Repeat</keyword>
<dbReference type="Gene3D" id="1.25.40.20">
    <property type="entry name" value="Ankyrin repeat-containing domain"/>
    <property type="match status" value="1"/>
</dbReference>
<dbReference type="PROSITE" id="PS50297">
    <property type="entry name" value="ANK_REP_REGION"/>
    <property type="match status" value="1"/>
</dbReference>
<evidence type="ECO:0000256" key="3">
    <source>
        <dbReference type="ARBA" id="ARBA00023043"/>
    </source>
</evidence>
<comment type="subcellular location">
    <subcellularLocation>
        <location evidence="1">Cell membrane</location>
        <topology evidence="1">Peripheral membrane protein</topology>
        <orientation evidence="1">Cytoplasmic side</orientation>
    </subcellularLocation>
</comment>